<gene>
    <name evidence="1" type="ORF">WJX75_002627</name>
</gene>
<sequence length="77" mass="8175">MPPVEKMYPAAGVKWVARRCKEARVIVISKSATSVNASDISGALIGAIVQNPALSEFLLYADSLSLKPTTRGKISTV</sequence>
<protein>
    <submittedName>
        <fullName evidence="1">Uncharacterized protein</fullName>
    </submittedName>
</protein>
<organism evidence="1 2">
    <name type="scientific">Coccomyxa subellipsoidea</name>
    <dbReference type="NCBI Taxonomy" id="248742"/>
    <lineage>
        <taxon>Eukaryota</taxon>
        <taxon>Viridiplantae</taxon>
        <taxon>Chlorophyta</taxon>
        <taxon>core chlorophytes</taxon>
        <taxon>Trebouxiophyceae</taxon>
        <taxon>Trebouxiophyceae incertae sedis</taxon>
        <taxon>Coccomyxaceae</taxon>
        <taxon>Coccomyxa</taxon>
    </lineage>
</organism>
<proteinExistence type="predicted"/>
<name>A0ABR2YDT1_9CHLO</name>
<accession>A0ABR2YDT1</accession>
<dbReference type="Proteomes" id="UP001491310">
    <property type="component" value="Unassembled WGS sequence"/>
</dbReference>
<evidence type="ECO:0000313" key="1">
    <source>
        <dbReference type="EMBL" id="KAK9902686.1"/>
    </source>
</evidence>
<keyword evidence="2" id="KW-1185">Reference proteome</keyword>
<dbReference type="EMBL" id="JALJOT010000015">
    <property type="protein sequence ID" value="KAK9902686.1"/>
    <property type="molecule type" value="Genomic_DNA"/>
</dbReference>
<evidence type="ECO:0000313" key="2">
    <source>
        <dbReference type="Proteomes" id="UP001491310"/>
    </source>
</evidence>
<reference evidence="1 2" key="1">
    <citation type="journal article" date="2024" name="Nat. Commun.">
        <title>Phylogenomics reveals the evolutionary origins of lichenization in chlorophyte algae.</title>
        <authorList>
            <person name="Puginier C."/>
            <person name="Libourel C."/>
            <person name="Otte J."/>
            <person name="Skaloud P."/>
            <person name="Haon M."/>
            <person name="Grisel S."/>
            <person name="Petersen M."/>
            <person name="Berrin J.G."/>
            <person name="Delaux P.M."/>
            <person name="Dal Grande F."/>
            <person name="Keller J."/>
        </authorList>
    </citation>
    <scope>NUCLEOTIDE SEQUENCE [LARGE SCALE GENOMIC DNA]</scope>
    <source>
        <strain evidence="1 2">SAG 216-7</strain>
    </source>
</reference>
<comment type="caution">
    <text evidence="1">The sequence shown here is derived from an EMBL/GenBank/DDBJ whole genome shotgun (WGS) entry which is preliminary data.</text>
</comment>